<dbReference type="EMBL" id="OZ023707">
    <property type="protein sequence ID" value="CAK9877793.1"/>
    <property type="molecule type" value="Genomic_DNA"/>
</dbReference>
<keyword evidence="2" id="KW-1185">Reference proteome</keyword>
<evidence type="ECO:0000313" key="2">
    <source>
        <dbReference type="Proteomes" id="UP001497522"/>
    </source>
</evidence>
<protein>
    <submittedName>
        <fullName evidence="1">Uncharacterized protein</fullName>
    </submittedName>
</protein>
<dbReference type="Proteomes" id="UP001497522">
    <property type="component" value="Chromosome 6"/>
</dbReference>
<gene>
    <name evidence="1" type="ORF">CSSPJE1EN2_LOCUS19618</name>
</gene>
<proteinExistence type="predicted"/>
<name>A0ABP1BP41_9BRYO</name>
<accession>A0ABP1BP41</accession>
<evidence type="ECO:0000313" key="1">
    <source>
        <dbReference type="EMBL" id="CAK9877793.1"/>
    </source>
</evidence>
<reference evidence="1" key="1">
    <citation type="submission" date="2024-03" db="EMBL/GenBank/DDBJ databases">
        <authorList>
            <consortium name="ELIXIR-Norway"/>
            <consortium name="Elixir Norway"/>
        </authorList>
    </citation>
    <scope>NUCLEOTIDE SEQUENCE</scope>
</reference>
<organism evidence="1 2">
    <name type="scientific">Sphagnum jensenii</name>
    <dbReference type="NCBI Taxonomy" id="128206"/>
    <lineage>
        <taxon>Eukaryota</taxon>
        <taxon>Viridiplantae</taxon>
        <taxon>Streptophyta</taxon>
        <taxon>Embryophyta</taxon>
        <taxon>Bryophyta</taxon>
        <taxon>Sphagnophytina</taxon>
        <taxon>Sphagnopsida</taxon>
        <taxon>Sphagnales</taxon>
        <taxon>Sphagnaceae</taxon>
        <taxon>Sphagnum</taxon>
    </lineage>
</organism>
<sequence>MSIRLDIIEAMWVLNPIVAKFQQAHFRSQCNRMLELYELKKSGTGSWLSDPTSSAGPTNHSKELQLLKQQQMEYLQLTGSPTFCQPL</sequence>